<organism evidence="2 3">
    <name type="scientific">Pendulispora brunnea</name>
    <dbReference type="NCBI Taxonomy" id="2905690"/>
    <lineage>
        <taxon>Bacteria</taxon>
        <taxon>Pseudomonadati</taxon>
        <taxon>Myxococcota</taxon>
        <taxon>Myxococcia</taxon>
        <taxon>Myxococcales</taxon>
        <taxon>Sorangiineae</taxon>
        <taxon>Pendulisporaceae</taxon>
        <taxon>Pendulispora</taxon>
    </lineage>
</organism>
<sequence length="369" mass="36595">MKPRDPRRWLDQSGPETEMERALLDVGREMEPPPQAKDAVWAAIVGAGVAGGAIGATAATTATAAAGTGTATGASAGAGAGTAAATSATGATGAAAVGTGAAIAGGAATTTKVATATFGAGTLLKVTTAIGVLGVTASIATSPSEPSRVPPRDVASASASSSVLVTPSGARPAPSSRPIEFAPQPSFRSQEPAIAPPSEPRAPSLPAPAPGPEKRPALINPPPVVTSSNDMVALPPAVSTLPEEARVPSGAGSVREAVESEPDVLDQLADEAALVSAARRELRQGRARSARTLLERGAATFAGGTLEEERQVLYVESLVKTGSLARAKLEAANFLRAHPTSPHADRLRALIGAGAPGEAAGPAGEAERR</sequence>
<gene>
    <name evidence="2" type="ORF">LZC95_07050</name>
</gene>
<keyword evidence="3" id="KW-1185">Reference proteome</keyword>
<proteinExistence type="predicted"/>
<feature type="region of interest" description="Disordered" evidence="1">
    <location>
        <begin position="140"/>
        <end position="228"/>
    </location>
</feature>
<feature type="compositionally biased region" description="Low complexity" evidence="1">
    <location>
        <begin position="155"/>
        <end position="178"/>
    </location>
</feature>
<protein>
    <submittedName>
        <fullName evidence="2">Uncharacterized protein</fullName>
    </submittedName>
</protein>
<dbReference type="Proteomes" id="UP001379533">
    <property type="component" value="Chromosome"/>
</dbReference>
<feature type="compositionally biased region" description="Pro residues" evidence="1">
    <location>
        <begin position="194"/>
        <end position="211"/>
    </location>
</feature>
<dbReference type="Gene3D" id="1.25.40.10">
    <property type="entry name" value="Tetratricopeptide repeat domain"/>
    <property type="match status" value="1"/>
</dbReference>
<accession>A0ABZ2KGZ5</accession>
<dbReference type="RefSeq" id="WP_394847212.1">
    <property type="nucleotide sequence ID" value="NZ_CP089982.1"/>
</dbReference>
<evidence type="ECO:0000256" key="1">
    <source>
        <dbReference type="SAM" id="MobiDB-lite"/>
    </source>
</evidence>
<evidence type="ECO:0000313" key="3">
    <source>
        <dbReference type="Proteomes" id="UP001379533"/>
    </source>
</evidence>
<name>A0ABZ2KGZ5_9BACT</name>
<reference evidence="2 3" key="1">
    <citation type="submission" date="2021-12" db="EMBL/GenBank/DDBJ databases">
        <title>Discovery of the Pendulisporaceae a myxobacterial family with distinct sporulation behavior and unique specialized metabolism.</title>
        <authorList>
            <person name="Garcia R."/>
            <person name="Popoff A."/>
            <person name="Bader C.D."/>
            <person name="Loehr J."/>
            <person name="Walesch S."/>
            <person name="Walt C."/>
            <person name="Boldt J."/>
            <person name="Bunk B."/>
            <person name="Haeckl F.J.F.P.J."/>
            <person name="Gunesch A.P."/>
            <person name="Birkelbach J."/>
            <person name="Nuebel U."/>
            <person name="Pietschmann T."/>
            <person name="Bach T."/>
            <person name="Mueller R."/>
        </authorList>
    </citation>
    <scope>NUCLEOTIDE SEQUENCE [LARGE SCALE GENOMIC DNA]</scope>
    <source>
        <strain evidence="2 3">MSr12523</strain>
    </source>
</reference>
<evidence type="ECO:0000313" key="2">
    <source>
        <dbReference type="EMBL" id="WXA96593.1"/>
    </source>
</evidence>
<dbReference type="EMBL" id="CP089982">
    <property type="protein sequence ID" value="WXA96593.1"/>
    <property type="molecule type" value="Genomic_DNA"/>
</dbReference>
<dbReference type="InterPro" id="IPR011990">
    <property type="entry name" value="TPR-like_helical_dom_sf"/>
</dbReference>